<evidence type="ECO:0000313" key="2">
    <source>
        <dbReference type="EMBL" id="TWT89062.1"/>
    </source>
</evidence>
<dbReference type="AlphaFoldDB" id="A0A5C5ZNJ2"/>
<dbReference type="Proteomes" id="UP000315440">
    <property type="component" value="Unassembled WGS sequence"/>
</dbReference>
<proteinExistence type="predicted"/>
<dbReference type="RefSeq" id="WP_146400643.1">
    <property type="nucleotide sequence ID" value="NZ_SJPQ01000002.1"/>
</dbReference>
<sequence length="444" mass="46896">MTEQSSVTSGAPTPGVVRRSIAEAILAGHGVVAVFALWLAPHGFPVSHPRFWLGTAGPLLTLLVAVAGVAALMAGKPRVAPWALMLLAGQWFGAAMGAKACFPESLGTVWCFFLFPSLACVAAWWLLTARSQLGLMEPFILALGAANGSTAGLVLMAPLPSARPLLGEAADIQEHAPELENLAFGDSLHFRQGGYRLIYDPLLTFDRLSPDRFWSLFAPPAPRRSRSESADGPLRFDDGATIALAAGAAPSEVVVTAHTPVAEDAYSHLNTFAHFTLGGCNEPKVSFSPSGEERFDVVVTDYPVGRPARLACLKPGDRFEVLEASPGEKGPFTTLGEGTLGREEPLRLTFWDGEQAVVAVELDDWSAQASTELSPTAGWGAPQNAIELSLDGSSGVVEVWVTLAATSVGRGWDTVGHAAGVYRNRSRVEWLVDPAASVGPPLTP</sequence>
<keyword evidence="1" id="KW-1133">Transmembrane helix</keyword>
<feature type="transmembrane region" description="Helical" evidence="1">
    <location>
        <begin position="109"/>
        <end position="127"/>
    </location>
</feature>
<keyword evidence="3" id="KW-1185">Reference proteome</keyword>
<dbReference type="EMBL" id="SJPQ01000002">
    <property type="protein sequence ID" value="TWT89062.1"/>
    <property type="molecule type" value="Genomic_DNA"/>
</dbReference>
<evidence type="ECO:0000256" key="1">
    <source>
        <dbReference type="SAM" id="Phobius"/>
    </source>
</evidence>
<keyword evidence="1" id="KW-0812">Transmembrane</keyword>
<name>A0A5C5ZNJ2_9BACT</name>
<feature type="transmembrane region" description="Helical" evidence="1">
    <location>
        <begin position="139"/>
        <end position="159"/>
    </location>
</feature>
<organism evidence="2 3">
    <name type="scientific">Pseudobythopirellula maris</name>
    <dbReference type="NCBI Taxonomy" id="2527991"/>
    <lineage>
        <taxon>Bacteria</taxon>
        <taxon>Pseudomonadati</taxon>
        <taxon>Planctomycetota</taxon>
        <taxon>Planctomycetia</taxon>
        <taxon>Pirellulales</taxon>
        <taxon>Lacipirellulaceae</taxon>
        <taxon>Pseudobythopirellula</taxon>
    </lineage>
</organism>
<gene>
    <name evidence="2" type="ORF">Mal64_25540</name>
</gene>
<accession>A0A5C5ZNJ2</accession>
<protein>
    <submittedName>
        <fullName evidence="2">Uncharacterized protein</fullName>
    </submittedName>
</protein>
<evidence type="ECO:0000313" key="3">
    <source>
        <dbReference type="Proteomes" id="UP000315440"/>
    </source>
</evidence>
<feature type="transmembrane region" description="Helical" evidence="1">
    <location>
        <begin position="79"/>
        <end position="97"/>
    </location>
</feature>
<keyword evidence="1" id="KW-0472">Membrane</keyword>
<reference evidence="2 3" key="1">
    <citation type="submission" date="2019-02" db="EMBL/GenBank/DDBJ databases">
        <title>Deep-cultivation of Planctomycetes and their phenomic and genomic characterization uncovers novel biology.</title>
        <authorList>
            <person name="Wiegand S."/>
            <person name="Jogler M."/>
            <person name="Boedeker C."/>
            <person name="Pinto D."/>
            <person name="Vollmers J."/>
            <person name="Rivas-Marin E."/>
            <person name="Kohn T."/>
            <person name="Peeters S.H."/>
            <person name="Heuer A."/>
            <person name="Rast P."/>
            <person name="Oberbeckmann S."/>
            <person name="Bunk B."/>
            <person name="Jeske O."/>
            <person name="Meyerdierks A."/>
            <person name="Storesund J.E."/>
            <person name="Kallscheuer N."/>
            <person name="Luecker S."/>
            <person name="Lage O.M."/>
            <person name="Pohl T."/>
            <person name="Merkel B.J."/>
            <person name="Hornburger P."/>
            <person name="Mueller R.-W."/>
            <person name="Bruemmer F."/>
            <person name="Labrenz M."/>
            <person name="Spormann A.M."/>
            <person name="Op Den Camp H."/>
            <person name="Overmann J."/>
            <person name="Amann R."/>
            <person name="Jetten M.S.M."/>
            <person name="Mascher T."/>
            <person name="Medema M.H."/>
            <person name="Devos D.P."/>
            <person name="Kaster A.-K."/>
            <person name="Ovreas L."/>
            <person name="Rohde M."/>
            <person name="Galperin M.Y."/>
            <person name="Jogler C."/>
        </authorList>
    </citation>
    <scope>NUCLEOTIDE SEQUENCE [LARGE SCALE GENOMIC DNA]</scope>
    <source>
        <strain evidence="2 3">Mal64</strain>
    </source>
</reference>
<dbReference type="OrthoDB" id="254326at2"/>
<comment type="caution">
    <text evidence="2">The sequence shown here is derived from an EMBL/GenBank/DDBJ whole genome shotgun (WGS) entry which is preliminary data.</text>
</comment>
<feature type="transmembrane region" description="Helical" evidence="1">
    <location>
        <begin position="20"/>
        <end position="39"/>
    </location>
</feature>
<feature type="transmembrane region" description="Helical" evidence="1">
    <location>
        <begin position="51"/>
        <end position="73"/>
    </location>
</feature>